<name>A0A9E6XZS1_9ACTN</name>
<dbReference type="RefSeq" id="WP_259311060.1">
    <property type="nucleotide sequence ID" value="NZ_CP087164.1"/>
</dbReference>
<evidence type="ECO:0000256" key="1">
    <source>
        <dbReference type="ARBA" id="ARBA00022801"/>
    </source>
</evidence>
<dbReference type="SUPFAM" id="SSF51556">
    <property type="entry name" value="Metallo-dependent hydrolases"/>
    <property type="match status" value="1"/>
</dbReference>
<dbReference type="KEGG" id="sbae:DSM104329_03409"/>
<dbReference type="PANTHER" id="PTHR43794:SF11">
    <property type="entry name" value="AMIDOHYDROLASE-RELATED DOMAIN-CONTAINING PROTEIN"/>
    <property type="match status" value="1"/>
</dbReference>
<dbReference type="InterPro" id="IPR032466">
    <property type="entry name" value="Metal_Hydrolase"/>
</dbReference>
<keyword evidence="1 3" id="KW-0378">Hydrolase</keyword>
<dbReference type="InterPro" id="IPR050287">
    <property type="entry name" value="MTA/SAH_deaminase"/>
</dbReference>
<gene>
    <name evidence="3" type="primary">atzA</name>
    <name evidence="3" type="ORF">DSM104329_03409</name>
</gene>
<dbReference type="GO" id="GO:0016810">
    <property type="term" value="F:hydrolase activity, acting on carbon-nitrogen (but not peptide) bonds"/>
    <property type="evidence" value="ECO:0007669"/>
    <property type="project" value="InterPro"/>
</dbReference>
<dbReference type="AlphaFoldDB" id="A0A9E6XZS1"/>
<dbReference type="Gene3D" id="3.20.20.140">
    <property type="entry name" value="Metal-dependent hydrolases"/>
    <property type="match status" value="1"/>
</dbReference>
<dbReference type="Gene3D" id="2.30.40.10">
    <property type="entry name" value="Urease, subunit C, domain 1"/>
    <property type="match status" value="1"/>
</dbReference>
<dbReference type="EMBL" id="CP087164">
    <property type="protein sequence ID" value="UGS36997.1"/>
    <property type="molecule type" value="Genomic_DNA"/>
</dbReference>
<accession>A0A9E6XZS1</accession>
<proteinExistence type="predicted"/>
<sequence>MTDRQPADLVITAGAVVTMDSSRRILLDGAVAVAGTDIVAVARRDEILAGFAPERVIDAPHGLLTPGLIDVHNHPAGGYLIKGLCDDLPQMQRLGERVIPHEDLLTEEEAYVAALGTFAEMIRHGTTCFGDGGGPQTAGTARAAIEIGIRGVLAPKTADLPSPFGGEVRSTDQALREADEAVDRFDGAGDGRLRVWYDLDMPAAVSDRLVEEIAQRTRLRGAGILGHFLGFRPPDPEAPTGNADLDRYERFGLLEPGVCLLLAHINWLDGDDIARLAASGASIAHCPGASLLGGNGWVAGGVVPDLIAAGVNAAVGTDAAAISRFLDLVRTMHLAATAHKDARRDPLIMGAYQAFEMGTVNAARALGWDDRIGTIEAGTAADLTLFDATELAFSPDRFGNPIPDLIYGAGGSAAQLVVIDGRVVMEGGRLTTVDVQGLAAEIDRVGSQALERLGLRPASRWPIVVE</sequence>
<organism evidence="3 4">
    <name type="scientific">Capillimicrobium parvum</name>
    <dbReference type="NCBI Taxonomy" id="2884022"/>
    <lineage>
        <taxon>Bacteria</taxon>
        <taxon>Bacillati</taxon>
        <taxon>Actinomycetota</taxon>
        <taxon>Thermoleophilia</taxon>
        <taxon>Solirubrobacterales</taxon>
        <taxon>Capillimicrobiaceae</taxon>
        <taxon>Capillimicrobium</taxon>
    </lineage>
</organism>
<dbReference type="SUPFAM" id="SSF51338">
    <property type="entry name" value="Composite domain of metallo-dependent hydrolases"/>
    <property type="match status" value="1"/>
</dbReference>
<dbReference type="EC" id="3.8.1.8" evidence="3"/>
<dbReference type="GO" id="GO:0018788">
    <property type="term" value="F:atrazine chlorohydrolase activity"/>
    <property type="evidence" value="ECO:0007669"/>
    <property type="project" value="UniProtKB-EC"/>
</dbReference>
<protein>
    <submittedName>
        <fullName evidence="3">Atrazine chlorohydrolase</fullName>
        <ecNumber evidence="3">3.8.1.8</ecNumber>
    </submittedName>
</protein>
<evidence type="ECO:0000313" key="4">
    <source>
        <dbReference type="Proteomes" id="UP001162834"/>
    </source>
</evidence>
<dbReference type="PANTHER" id="PTHR43794">
    <property type="entry name" value="AMINOHYDROLASE SSNA-RELATED"/>
    <property type="match status" value="1"/>
</dbReference>
<dbReference type="Pfam" id="PF01979">
    <property type="entry name" value="Amidohydro_1"/>
    <property type="match status" value="1"/>
</dbReference>
<reference evidence="3" key="1">
    <citation type="journal article" date="2022" name="Int. J. Syst. Evol. Microbiol.">
        <title>Pseudomonas aegrilactucae sp. nov. and Pseudomonas morbosilactucae sp. nov., pathogens causing bacterial rot of lettuce in Japan.</title>
        <authorList>
            <person name="Sawada H."/>
            <person name="Fujikawa T."/>
            <person name="Satou M."/>
        </authorList>
    </citation>
    <scope>NUCLEOTIDE SEQUENCE</scope>
    <source>
        <strain evidence="3">0166_1</strain>
    </source>
</reference>
<dbReference type="InterPro" id="IPR011059">
    <property type="entry name" value="Metal-dep_hydrolase_composite"/>
</dbReference>
<keyword evidence="4" id="KW-1185">Reference proteome</keyword>
<dbReference type="InterPro" id="IPR006680">
    <property type="entry name" value="Amidohydro-rel"/>
</dbReference>
<evidence type="ECO:0000259" key="2">
    <source>
        <dbReference type="Pfam" id="PF01979"/>
    </source>
</evidence>
<evidence type="ECO:0000313" key="3">
    <source>
        <dbReference type="EMBL" id="UGS36997.1"/>
    </source>
</evidence>
<feature type="domain" description="Amidohydrolase-related" evidence="2">
    <location>
        <begin position="64"/>
        <end position="424"/>
    </location>
</feature>
<dbReference type="Proteomes" id="UP001162834">
    <property type="component" value="Chromosome"/>
</dbReference>